<feature type="domain" description="C2H2-type" evidence="11">
    <location>
        <begin position="74"/>
        <end position="100"/>
    </location>
</feature>
<keyword evidence="13" id="KW-1185">Reference proteome</keyword>
<keyword evidence="4 9" id="KW-0863">Zinc-finger</keyword>
<keyword evidence="2" id="KW-0479">Metal-binding</keyword>
<keyword evidence="3" id="KW-0677">Repeat</keyword>
<evidence type="ECO:0000256" key="3">
    <source>
        <dbReference type="ARBA" id="ARBA00022737"/>
    </source>
</evidence>
<dbReference type="Gene3D" id="3.30.160.60">
    <property type="entry name" value="Classic Zinc Finger"/>
    <property type="match status" value="5"/>
</dbReference>
<proteinExistence type="predicted"/>
<dbReference type="EMBL" id="CAJPVJ010002415">
    <property type="protein sequence ID" value="CAG2166253.1"/>
    <property type="molecule type" value="Genomic_DNA"/>
</dbReference>
<dbReference type="Proteomes" id="UP000728032">
    <property type="component" value="Unassembled WGS sequence"/>
</dbReference>
<dbReference type="InterPro" id="IPR036236">
    <property type="entry name" value="Znf_C2H2_sf"/>
</dbReference>
<evidence type="ECO:0000256" key="8">
    <source>
        <dbReference type="ARBA" id="ARBA00023242"/>
    </source>
</evidence>
<reference evidence="12" key="1">
    <citation type="submission" date="2020-11" db="EMBL/GenBank/DDBJ databases">
        <authorList>
            <person name="Tran Van P."/>
        </authorList>
    </citation>
    <scope>NUCLEOTIDE SEQUENCE</scope>
</reference>
<dbReference type="OrthoDB" id="6077919at2759"/>
<feature type="domain" description="C2H2-type" evidence="11">
    <location>
        <begin position="379"/>
        <end position="408"/>
    </location>
</feature>
<name>A0A7R9LSP8_9ACAR</name>
<evidence type="ECO:0000256" key="7">
    <source>
        <dbReference type="ARBA" id="ARBA00023163"/>
    </source>
</evidence>
<dbReference type="SMART" id="SM00355">
    <property type="entry name" value="ZnF_C2H2"/>
    <property type="match status" value="8"/>
</dbReference>
<feature type="domain" description="C2H2-type" evidence="11">
    <location>
        <begin position="411"/>
        <end position="436"/>
    </location>
</feature>
<evidence type="ECO:0000256" key="6">
    <source>
        <dbReference type="ARBA" id="ARBA00023015"/>
    </source>
</evidence>
<evidence type="ECO:0000256" key="2">
    <source>
        <dbReference type="ARBA" id="ARBA00022723"/>
    </source>
</evidence>
<dbReference type="GO" id="GO:0008270">
    <property type="term" value="F:zinc ion binding"/>
    <property type="evidence" value="ECO:0007669"/>
    <property type="project" value="UniProtKB-KW"/>
</dbReference>
<feature type="domain" description="C2H2-type" evidence="11">
    <location>
        <begin position="319"/>
        <end position="345"/>
    </location>
</feature>
<dbReference type="GO" id="GO:0006357">
    <property type="term" value="P:regulation of transcription by RNA polymerase II"/>
    <property type="evidence" value="ECO:0007669"/>
    <property type="project" value="TreeGrafter"/>
</dbReference>
<dbReference type="InterPro" id="IPR013087">
    <property type="entry name" value="Znf_C2H2_type"/>
</dbReference>
<feature type="region of interest" description="Disordered" evidence="10">
    <location>
        <begin position="237"/>
        <end position="256"/>
    </location>
</feature>
<dbReference type="FunFam" id="3.30.160.60:FF:000125">
    <property type="entry name" value="Putative zinc finger protein 143"/>
    <property type="match status" value="1"/>
</dbReference>
<evidence type="ECO:0000313" key="12">
    <source>
        <dbReference type="EMBL" id="CAD7646543.1"/>
    </source>
</evidence>
<evidence type="ECO:0000256" key="5">
    <source>
        <dbReference type="ARBA" id="ARBA00022833"/>
    </source>
</evidence>
<evidence type="ECO:0000259" key="11">
    <source>
        <dbReference type="PROSITE" id="PS50157"/>
    </source>
</evidence>
<dbReference type="EMBL" id="OC917240">
    <property type="protein sequence ID" value="CAD7646543.1"/>
    <property type="molecule type" value="Genomic_DNA"/>
</dbReference>
<dbReference type="SUPFAM" id="SSF57667">
    <property type="entry name" value="beta-beta-alpha zinc fingers"/>
    <property type="match status" value="4"/>
</dbReference>
<keyword evidence="6" id="KW-0805">Transcription regulation</keyword>
<feature type="domain" description="C2H2-type" evidence="11">
    <location>
        <begin position="16"/>
        <end position="38"/>
    </location>
</feature>
<feature type="region of interest" description="Disordered" evidence="10">
    <location>
        <begin position="176"/>
        <end position="197"/>
    </location>
</feature>
<dbReference type="PANTHER" id="PTHR46179">
    <property type="entry name" value="ZINC FINGER PROTEIN"/>
    <property type="match status" value="1"/>
</dbReference>
<keyword evidence="5" id="KW-0862">Zinc</keyword>
<sequence>HRSHWHRHQRYHTKPYVCSACGLGFGEIANLKKHMIRHDESLKVRCEWEGCERLFADNTVMRLHMNSHTGETAYRCRWPGCGKAFTIKNTFYQHERAHRGWWCQWPGCDYVCKRKTKLNEHMAEHYGIEILDLFALNGSDCRVNCGSRNAKTIDGSIDDTNHSKNSCIEQTIDGSVGQNTEDLNDRQDSRGSHKTLNETNDNKSCVCIDHSYANPKGFEKRLIYLSEVLPQIGCHRRSGDQKTIETNEEKSDSKTESIELNGEEVVENYVLDVSHGSDDVIIDENEHKIDRQDSSSDKILFIKPNAKKSDLTEKGGKPYVCDYKGCGKRFTQSSSLDQHKYSHSGVSYRCDWEGCHNVYTNPVSLRSHKSLKHRSRELYACDWVGCGQAFKLRSTLNNHRELHTPPTARNYRCDWEDCSKTFKFERYLYTHKQRTHRTTYRCDWDGCQFATGFANGLKNTN</sequence>
<dbReference type="PROSITE" id="PS00028">
    <property type="entry name" value="ZINC_FINGER_C2H2_1"/>
    <property type="match status" value="6"/>
</dbReference>
<dbReference type="Pfam" id="PF00096">
    <property type="entry name" value="zf-C2H2"/>
    <property type="match status" value="1"/>
</dbReference>
<keyword evidence="7" id="KW-0804">Transcription</keyword>
<comment type="subcellular location">
    <subcellularLocation>
        <location evidence="1">Nucleus</location>
    </subcellularLocation>
</comment>
<feature type="non-terminal residue" evidence="12">
    <location>
        <position position="1"/>
    </location>
</feature>
<evidence type="ECO:0000256" key="1">
    <source>
        <dbReference type="ARBA" id="ARBA00004123"/>
    </source>
</evidence>
<evidence type="ECO:0000256" key="10">
    <source>
        <dbReference type="SAM" id="MobiDB-lite"/>
    </source>
</evidence>
<dbReference type="AlphaFoldDB" id="A0A7R9LSP8"/>
<gene>
    <name evidence="12" type="ORF">ONB1V03_LOCUS5780</name>
</gene>
<feature type="domain" description="C2H2-type" evidence="11">
    <location>
        <begin position="44"/>
        <end position="73"/>
    </location>
</feature>
<dbReference type="PROSITE" id="PS50157">
    <property type="entry name" value="ZINC_FINGER_C2H2_2"/>
    <property type="match status" value="6"/>
</dbReference>
<keyword evidence="8" id="KW-0539">Nucleus</keyword>
<evidence type="ECO:0000313" key="13">
    <source>
        <dbReference type="Proteomes" id="UP000728032"/>
    </source>
</evidence>
<dbReference type="InterPro" id="IPR051061">
    <property type="entry name" value="Zinc_finger_trans_reg"/>
</dbReference>
<organism evidence="12">
    <name type="scientific">Oppiella nova</name>
    <dbReference type="NCBI Taxonomy" id="334625"/>
    <lineage>
        <taxon>Eukaryota</taxon>
        <taxon>Metazoa</taxon>
        <taxon>Ecdysozoa</taxon>
        <taxon>Arthropoda</taxon>
        <taxon>Chelicerata</taxon>
        <taxon>Arachnida</taxon>
        <taxon>Acari</taxon>
        <taxon>Acariformes</taxon>
        <taxon>Sarcoptiformes</taxon>
        <taxon>Oribatida</taxon>
        <taxon>Brachypylina</taxon>
        <taxon>Oppioidea</taxon>
        <taxon>Oppiidae</taxon>
        <taxon>Oppiella</taxon>
    </lineage>
</organism>
<protein>
    <recommendedName>
        <fullName evidence="11">C2H2-type domain-containing protein</fullName>
    </recommendedName>
</protein>
<accession>A0A7R9LSP8</accession>
<dbReference type="PANTHER" id="PTHR46179:SF13">
    <property type="entry name" value="C2H2-TYPE DOMAIN-CONTAINING PROTEIN"/>
    <property type="match status" value="1"/>
</dbReference>
<evidence type="ECO:0000256" key="4">
    <source>
        <dbReference type="ARBA" id="ARBA00022771"/>
    </source>
</evidence>
<evidence type="ECO:0000256" key="9">
    <source>
        <dbReference type="PROSITE-ProRule" id="PRU00042"/>
    </source>
</evidence>
<dbReference type="GO" id="GO:0005634">
    <property type="term" value="C:nucleus"/>
    <property type="evidence" value="ECO:0007669"/>
    <property type="project" value="UniProtKB-SubCell"/>
</dbReference>